<name>A0AAD3NFK8_LATJO</name>
<accession>A0AAD3NFK8</accession>
<keyword evidence="3" id="KW-1185">Reference proteome</keyword>
<evidence type="ECO:0000313" key="2">
    <source>
        <dbReference type="EMBL" id="GLD72071.1"/>
    </source>
</evidence>
<proteinExistence type="predicted"/>
<dbReference type="PANTHER" id="PTHR46820">
    <property type="entry name" value="HISTONE-LYSINE N-METHYLTRANSFERASE SETD7"/>
    <property type="match status" value="1"/>
</dbReference>
<dbReference type="AlphaFoldDB" id="A0AAD3NFK8"/>
<dbReference type="Proteomes" id="UP001279410">
    <property type="component" value="Unassembled WGS sequence"/>
</dbReference>
<dbReference type="PANTHER" id="PTHR46820:SF1">
    <property type="entry name" value="HISTONE-LYSINE N-METHYLTRANSFERASE SETD7"/>
    <property type="match status" value="1"/>
</dbReference>
<gene>
    <name evidence="2" type="ORF">AKAME5_002339500</name>
</gene>
<dbReference type="EMBL" id="BRZM01000851">
    <property type="protein sequence ID" value="GLD72071.1"/>
    <property type="molecule type" value="Genomic_DNA"/>
</dbReference>
<feature type="domain" description="Histone-lysine methyltransferase SETD7 N-terminal" evidence="1">
    <location>
        <begin position="1"/>
        <end position="45"/>
    </location>
</feature>
<dbReference type="Gene3D" id="2.20.110.10">
    <property type="entry name" value="Histone H3 K4-specific methyltransferase SET7/9 N-terminal domain"/>
    <property type="match status" value="1"/>
</dbReference>
<dbReference type="Pfam" id="PF22648">
    <property type="entry name" value="SET7_N"/>
    <property type="match status" value="1"/>
</dbReference>
<dbReference type="GO" id="GO:0005634">
    <property type="term" value="C:nucleus"/>
    <property type="evidence" value="ECO:0007669"/>
    <property type="project" value="TreeGrafter"/>
</dbReference>
<sequence>MTGESVAYIYPDGHTALFGSFVDGELIEARLASLISNESGRPRFEVTPNIADVKTEIDVRQCDETCAARCFGNG</sequence>
<dbReference type="GO" id="GO:0003682">
    <property type="term" value="F:chromatin binding"/>
    <property type="evidence" value="ECO:0007669"/>
    <property type="project" value="TreeGrafter"/>
</dbReference>
<dbReference type="InterPro" id="IPR054533">
    <property type="entry name" value="SETD7_N"/>
</dbReference>
<organism evidence="2 3">
    <name type="scientific">Lates japonicus</name>
    <name type="common">Japanese lates</name>
    <dbReference type="NCBI Taxonomy" id="270547"/>
    <lineage>
        <taxon>Eukaryota</taxon>
        <taxon>Metazoa</taxon>
        <taxon>Chordata</taxon>
        <taxon>Craniata</taxon>
        <taxon>Vertebrata</taxon>
        <taxon>Euteleostomi</taxon>
        <taxon>Actinopterygii</taxon>
        <taxon>Neopterygii</taxon>
        <taxon>Teleostei</taxon>
        <taxon>Neoteleostei</taxon>
        <taxon>Acanthomorphata</taxon>
        <taxon>Carangaria</taxon>
        <taxon>Carangaria incertae sedis</taxon>
        <taxon>Centropomidae</taxon>
        <taxon>Lates</taxon>
    </lineage>
</organism>
<protein>
    <submittedName>
        <fullName evidence="2">Histone-lysine N-methyltransferase SETD7 isoform X1</fullName>
    </submittedName>
</protein>
<evidence type="ECO:0000259" key="1">
    <source>
        <dbReference type="Pfam" id="PF22648"/>
    </source>
</evidence>
<comment type="caution">
    <text evidence="2">The sequence shown here is derived from an EMBL/GenBank/DDBJ whole genome shotgun (WGS) entry which is preliminary data.</text>
</comment>
<dbReference type="GO" id="GO:0070828">
    <property type="term" value="P:heterochromatin organization"/>
    <property type="evidence" value="ECO:0007669"/>
    <property type="project" value="TreeGrafter"/>
</dbReference>
<reference evidence="2" key="1">
    <citation type="submission" date="2022-08" db="EMBL/GenBank/DDBJ databases">
        <title>Genome sequencing of akame (Lates japonicus).</title>
        <authorList>
            <person name="Hashiguchi Y."/>
            <person name="Takahashi H."/>
        </authorList>
    </citation>
    <scope>NUCLEOTIDE SEQUENCE</scope>
    <source>
        <strain evidence="2">Kochi</strain>
    </source>
</reference>
<evidence type="ECO:0000313" key="3">
    <source>
        <dbReference type="Proteomes" id="UP001279410"/>
    </source>
</evidence>
<dbReference type="GO" id="GO:0005694">
    <property type="term" value="C:chromosome"/>
    <property type="evidence" value="ECO:0007669"/>
    <property type="project" value="TreeGrafter"/>
</dbReference>